<sequence length="225" mass="26269">MLNNSMAELGCDRPEIILKLARNQIPAGETLLGSFLFWREFMERTDTAIEVEFVLKAQLNDEVIEEKIDEFQTEKPWTSEDGQIVEFSFSYEIPQWLPVSTHAIRYYVRPKLSLNEPTRSAEEFLNLEAIIVQPNQDQVRVLQALHKLGFQEKLDSRYWNGRYQEFDFTAGKESSFGIRELTVLFHPEQDSTQVHLYPDQREPISFTLPENQDLVASLGKVFLHR</sequence>
<protein>
    <submittedName>
        <fullName evidence="1">Sporulation protein</fullName>
    </submittedName>
</protein>
<dbReference type="InterPro" id="IPR009776">
    <property type="entry name" value="Spore_0_M"/>
</dbReference>
<dbReference type="Proteomes" id="UP001596002">
    <property type="component" value="Unassembled WGS sequence"/>
</dbReference>
<comment type="caution">
    <text evidence="1">The sequence shown here is derived from an EMBL/GenBank/DDBJ whole genome shotgun (WGS) entry which is preliminary data.</text>
</comment>
<name>A0ABV9Q5T6_9BACL</name>
<dbReference type="EMBL" id="JBHSHC010000119">
    <property type="protein sequence ID" value="MFC4769179.1"/>
    <property type="molecule type" value="Genomic_DNA"/>
</dbReference>
<evidence type="ECO:0000313" key="2">
    <source>
        <dbReference type="Proteomes" id="UP001596002"/>
    </source>
</evidence>
<reference evidence="2" key="1">
    <citation type="journal article" date="2019" name="Int. J. Syst. Evol. Microbiol.">
        <title>The Global Catalogue of Microorganisms (GCM) 10K type strain sequencing project: providing services to taxonomists for standard genome sequencing and annotation.</title>
        <authorList>
            <consortium name="The Broad Institute Genomics Platform"/>
            <consortium name="The Broad Institute Genome Sequencing Center for Infectious Disease"/>
            <person name="Wu L."/>
            <person name="Ma J."/>
        </authorList>
    </citation>
    <scope>NUCLEOTIDE SEQUENCE [LARGE SCALE GENOMIC DNA]</scope>
    <source>
        <strain evidence="2">WYCCWR 12678</strain>
    </source>
</reference>
<organism evidence="1 2">
    <name type="scientific">Effusibacillus consociatus</name>
    <dbReference type="NCBI Taxonomy" id="1117041"/>
    <lineage>
        <taxon>Bacteria</taxon>
        <taxon>Bacillati</taxon>
        <taxon>Bacillota</taxon>
        <taxon>Bacilli</taxon>
        <taxon>Bacillales</taxon>
        <taxon>Alicyclobacillaceae</taxon>
        <taxon>Effusibacillus</taxon>
    </lineage>
</organism>
<gene>
    <name evidence="1" type="ORF">ACFO8Q_17760</name>
</gene>
<proteinExistence type="predicted"/>
<evidence type="ECO:0000313" key="1">
    <source>
        <dbReference type="EMBL" id="MFC4769179.1"/>
    </source>
</evidence>
<dbReference type="RefSeq" id="WP_380027400.1">
    <property type="nucleotide sequence ID" value="NZ_JBHSHC010000119.1"/>
</dbReference>
<keyword evidence="2" id="KW-1185">Reference proteome</keyword>
<dbReference type="Pfam" id="PF07070">
    <property type="entry name" value="Spo0M"/>
    <property type="match status" value="1"/>
</dbReference>
<accession>A0ABV9Q5T6</accession>